<dbReference type="InterPro" id="IPR013424">
    <property type="entry name" value="Ice-binding_C"/>
</dbReference>
<feature type="domain" description="Ice-binding protein C-terminal" evidence="2">
    <location>
        <begin position="188"/>
        <end position="211"/>
    </location>
</feature>
<feature type="signal peptide" evidence="1">
    <location>
        <begin position="1"/>
        <end position="22"/>
    </location>
</feature>
<accession>A0ABX5XSP0</accession>
<dbReference type="EMBL" id="CP036432">
    <property type="protein sequence ID" value="QDV84336.1"/>
    <property type="molecule type" value="Genomic_DNA"/>
</dbReference>
<dbReference type="Pfam" id="PF07589">
    <property type="entry name" value="PEP-CTERM"/>
    <property type="match status" value="1"/>
</dbReference>
<protein>
    <recommendedName>
        <fullName evidence="2">Ice-binding protein C-terminal domain-containing protein</fullName>
    </recommendedName>
</protein>
<reference evidence="3 4" key="1">
    <citation type="submission" date="2019-02" db="EMBL/GenBank/DDBJ databases">
        <title>Deep-cultivation of Planctomycetes and their phenomic and genomic characterization uncovers novel biology.</title>
        <authorList>
            <person name="Wiegand S."/>
            <person name="Jogler M."/>
            <person name="Boedeker C."/>
            <person name="Pinto D."/>
            <person name="Vollmers J."/>
            <person name="Rivas-Marin E."/>
            <person name="Kohn T."/>
            <person name="Peeters S.H."/>
            <person name="Heuer A."/>
            <person name="Rast P."/>
            <person name="Oberbeckmann S."/>
            <person name="Bunk B."/>
            <person name="Jeske O."/>
            <person name="Meyerdierks A."/>
            <person name="Storesund J.E."/>
            <person name="Kallscheuer N."/>
            <person name="Luecker S."/>
            <person name="Lage O.M."/>
            <person name="Pohl T."/>
            <person name="Merkel B.J."/>
            <person name="Hornburger P."/>
            <person name="Mueller R.-W."/>
            <person name="Bruemmer F."/>
            <person name="Labrenz M."/>
            <person name="Spormann A.M."/>
            <person name="Op den Camp H."/>
            <person name="Overmann J."/>
            <person name="Amann R."/>
            <person name="Jetten M.S.M."/>
            <person name="Mascher T."/>
            <person name="Medema M.H."/>
            <person name="Devos D.P."/>
            <person name="Kaster A.-K."/>
            <person name="Ovreas L."/>
            <person name="Rohde M."/>
            <person name="Galperin M.Y."/>
            <person name="Jogler C."/>
        </authorList>
    </citation>
    <scope>NUCLEOTIDE SEQUENCE [LARGE SCALE GENOMIC DNA]</scope>
    <source>
        <strain evidence="3 4">TBK1r</strain>
    </source>
</reference>
<evidence type="ECO:0000313" key="3">
    <source>
        <dbReference type="EMBL" id="QDV84336.1"/>
    </source>
</evidence>
<proteinExistence type="predicted"/>
<feature type="chain" id="PRO_5047506110" description="Ice-binding protein C-terminal domain-containing protein" evidence="1">
    <location>
        <begin position="23"/>
        <end position="212"/>
    </location>
</feature>
<keyword evidence="4" id="KW-1185">Reference proteome</keyword>
<gene>
    <name evidence="3" type="ORF">TBK1r_32810</name>
</gene>
<sequence length="212" mass="21872">MRRFVFPCALALAVGIASQASAAAVLRYSSDGTAGSARDNLVVLADAGDTVRLSVFVFQDPGDTRIAATGLTTAGFQANFNPGVGVVSNATTDAGFGFGPPATFDNVVGTVVSGGGVNFFLPLRPGKDTGNALIGFFDYTVQQSGSTTTFTFTDPNPGSTADNVLDDASFTNLDPELFANAGTITITSVPEPTTIMALSGLGCMVLLRRRRR</sequence>
<dbReference type="NCBIfam" id="TIGR02595">
    <property type="entry name" value="PEP_CTERM"/>
    <property type="match status" value="1"/>
</dbReference>
<name>A0ABX5XSP0_9BACT</name>
<evidence type="ECO:0000313" key="4">
    <source>
        <dbReference type="Proteomes" id="UP000318081"/>
    </source>
</evidence>
<evidence type="ECO:0000259" key="2">
    <source>
        <dbReference type="Pfam" id="PF07589"/>
    </source>
</evidence>
<dbReference type="RefSeq" id="WP_145212460.1">
    <property type="nucleotide sequence ID" value="NZ_CP036432.1"/>
</dbReference>
<dbReference type="Proteomes" id="UP000318081">
    <property type="component" value="Chromosome"/>
</dbReference>
<organism evidence="3 4">
    <name type="scientific">Stieleria magnilauensis</name>
    <dbReference type="NCBI Taxonomy" id="2527963"/>
    <lineage>
        <taxon>Bacteria</taxon>
        <taxon>Pseudomonadati</taxon>
        <taxon>Planctomycetota</taxon>
        <taxon>Planctomycetia</taxon>
        <taxon>Pirellulales</taxon>
        <taxon>Pirellulaceae</taxon>
        <taxon>Stieleria</taxon>
    </lineage>
</organism>
<evidence type="ECO:0000256" key="1">
    <source>
        <dbReference type="SAM" id="SignalP"/>
    </source>
</evidence>
<keyword evidence="1" id="KW-0732">Signal</keyword>